<dbReference type="NCBIfam" id="TIGR03085">
    <property type="entry name" value="TIGR03085 family metal-binding protein"/>
    <property type="match status" value="1"/>
</dbReference>
<keyword evidence="3" id="KW-1185">Reference proteome</keyword>
<organism evidence="2 3">
    <name type="scientific">Lapillicoccus jejuensis</name>
    <dbReference type="NCBI Taxonomy" id="402171"/>
    <lineage>
        <taxon>Bacteria</taxon>
        <taxon>Bacillati</taxon>
        <taxon>Actinomycetota</taxon>
        <taxon>Actinomycetes</taxon>
        <taxon>Micrococcales</taxon>
        <taxon>Intrasporangiaceae</taxon>
        <taxon>Lapillicoccus</taxon>
    </lineage>
</organism>
<name>A0A542E6D4_9MICO</name>
<dbReference type="InterPro" id="IPR017517">
    <property type="entry name" value="Maleyloyr_isom"/>
</dbReference>
<accession>A0A542E6D4</accession>
<evidence type="ECO:0000256" key="1">
    <source>
        <dbReference type="SAM" id="MobiDB-lite"/>
    </source>
</evidence>
<dbReference type="AlphaFoldDB" id="A0A542E6D4"/>
<comment type="caution">
    <text evidence="2">The sequence shown here is derived from an EMBL/GenBank/DDBJ whole genome shotgun (WGS) entry which is preliminary data.</text>
</comment>
<dbReference type="NCBIfam" id="TIGR03083">
    <property type="entry name" value="maleylpyruvate isomerase family mycothiol-dependent enzyme"/>
    <property type="match status" value="1"/>
</dbReference>
<evidence type="ECO:0000313" key="2">
    <source>
        <dbReference type="EMBL" id="TQJ10892.1"/>
    </source>
</evidence>
<proteinExistence type="predicted"/>
<evidence type="ECO:0000313" key="3">
    <source>
        <dbReference type="Proteomes" id="UP000317893"/>
    </source>
</evidence>
<dbReference type="EMBL" id="VFMN01000001">
    <property type="protein sequence ID" value="TQJ10892.1"/>
    <property type="molecule type" value="Genomic_DNA"/>
</dbReference>
<feature type="region of interest" description="Disordered" evidence="1">
    <location>
        <begin position="193"/>
        <end position="212"/>
    </location>
</feature>
<sequence>MTRYARAERHLFANTLVASGPDAPTLDDPWRTRDLAAHIVLRDSRPDLVLGMFVPALSGRLDRAMRETADGDWTALVRRVRSGPPGWFPTQLAAVDERMNLGEMFLHHEDVLRAVPGFERRELGAPLEGALWGQLGTMATLFLRKAPTGVVLVSPGHGRLAAKGPTGPGTVVVTGTPGELTLYVSGRQRVASVETEGPDDAVGALDTASLGG</sequence>
<dbReference type="OrthoDB" id="3268903at2"/>
<dbReference type="InterPro" id="IPR017519">
    <property type="entry name" value="CHP03085"/>
</dbReference>
<protein>
    <submittedName>
        <fullName evidence="2">Uncharacterized protein (TIGR03085 family)</fullName>
    </submittedName>
</protein>
<reference evidence="2 3" key="1">
    <citation type="submission" date="2019-06" db="EMBL/GenBank/DDBJ databases">
        <title>Sequencing the genomes of 1000 actinobacteria strains.</title>
        <authorList>
            <person name="Klenk H.-P."/>
        </authorList>
    </citation>
    <scope>NUCLEOTIDE SEQUENCE [LARGE SCALE GENOMIC DNA]</scope>
    <source>
        <strain evidence="2 3">DSM 18607</strain>
    </source>
</reference>
<gene>
    <name evidence="2" type="ORF">FB458_4035</name>
</gene>
<dbReference type="RefSeq" id="WP_141850048.1">
    <property type="nucleotide sequence ID" value="NZ_BAAAPR010000019.1"/>
</dbReference>
<dbReference type="Proteomes" id="UP000317893">
    <property type="component" value="Unassembled WGS sequence"/>
</dbReference>